<keyword evidence="2" id="KW-0472">Membrane</keyword>
<dbReference type="Proteomes" id="UP000216101">
    <property type="component" value="Unassembled WGS sequence"/>
</dbReference>
<evidence type="ECO:0000256" key="2">
    <source>
        <dbReference type="SAM" id="Phobius"/>
    </source>
</evidence>
<dbReference type="AlphaFoldDB" id="A0A266Q7C5"/>
<feature type="transmembrane region" description="Helical" evidence="2">
    <location>
        <begin position="31"/>
        <end position="51"/>
    </location>
</feature>
<gene>
    <name evidence="3" type="ORF">CBP51_01450</name>
</gene>
<dbReference type="RefSeq" id="WP_094983591.1">
    <property type="nucleotide sequence ID" value="NZ_NHNI01000001.1"/>
</dbReference>
<comment type="caution">
    <text evidence="3">The sequence shown here is derived from an EMBL/GenBank/DDBJ whole genome shotgun (WGS) entry which is preliminary data.</text>
</comment>
<evidence type="ECO:0000256" key="1">
    <source>
        <dbReference type="SAM" id="MobiDB-lite"/>
    </source>
</evidence>
<sequence length="77" mass="8263">MHFQKKLGIGFIVFGALVIALAFLMTSSGGFVFSALIGLMAVLFGAFQIMLSKLAAQSKAAGKHHSAKPIKTRKVRR</sequence>
<organism evidence="3 4">
    <name type="scientific">Cellvibrio mixtus</name>
    <dbReference type="NCBI Taxonomy" id="39650"/>
    <lineage>
        <taxon>Bacteria</taxon>
        <taxon>Pseudomonadati</taxon>
        <taxon>Pseudomonadota</taxon>
        <taxon>Gammaproteobacteria</taxon>
        <taxon>Cellvibrionales</taxon>
        <taxon>Cellvibrionaceae</taxon>
        <taxon>Cellvibrio</taxon>
    </lineage>
</organism>
<feature type="compositionally biased region" description="Basic residues" evidence="1">
    <location>
        <begin position="61"/>
        <end position="77"/>
    </location>
</feature>
<evidence type="ECO:0000313" key="3">
    <source>
        <dbReference type="EMBL" id="OZY85745.1"/>
    </source>
</evidence>
<name>A0A266Q7C5_9GAMM</name>
<keyword evidence="4" id="KW-1185">Reference proteome</keyword>
<keyword evidence="2" id="KW-1133">Transmembrane helix</keyword>
<proteinExistence type="predicted"/>
<keyword evidence="2" id="KW-0812">Transmembrane</keyword>
<reference evidence="4" key="1">
    <citation type="submission" date="2017-05" db="EMBL/GenBank/DDBJ databases">
        <authorList>
            <person name="Barney B.M."/>
        </authorList>
    </citation>
    <scope>NUCLEOTIDE SEQUENCE [LARGE SCALE GENOMIC DNA]</scope>
    <source>
        <strain evidence="4">PSBB022</strain>
    </source>
</reference>
<feature type="transmembrane region" description="Helical" evidence="2">
    <location>
        <begin position="7"/>
        <end position="25"/>
    </location>
</feature>
<accession>A0A266Q7C5</accession>
<evidence type="ECO:0000313" key="4">
    <source>
        <dbReference type="Proteomes" id="UP000216101"/>
    </source>
</evidence>
<feature type="region of interest" description="Disordered" evidence="1">
    <location>
        <begin position="58"/>
        <end position="77"/>
    </location>
</feature>
<protein>
    <submittedName>
        <fullName evidence="3">Uncharacterized protein</fullName>
    </submittedName>
</protein>
<dbReference type="EMBL" id="NHNI01000001">
    <property type="protein sequence ID" value="OZY85745.1"/>
    <property type="molecule type" value="Genomic_DNA"/>
</dbReference>